<keyword evidence="4" id="KW-1185">Reference proteome</keyword>
<proteinExistence type="predicted"/>
<dbReference type="AlphaFoldDB" id="A0A1Q2SKG5"/>
<dbReference type="InterPro" id="IPR006680">
    <property type="entry name" value="Amidohydro-rel"/>
</dbReference>
<feature type="region of interest" description="Disordered" evidence="1">
    <location>
        <begin position="1"/>
        <end position="25"/>
    </location>
</feature>
<dbReference type="OrthoDB" id="7325417at2"/>
<dbReference type="InterPro" id="IPR032466">
    <property type="entry name" value="Metal_Hydrolase"/>
</dbReference>
<dbReference type="KEGG" id="ntt:TAO_0275"/>
<organism evidence="3 4">
    <name type="scientific">Candidatus Nitrosoglobus terrae</name>
    <dbReference type="NCBI Taxonomy" id="1630141"/>
    <lineage>
        <taxon>Bacteria</taxon>
        <taxon>Pseudomonadati</taxon>
        <taxon>Pseudomonadota</taxon>
        <taxon>Gammaproteobacteria</taxon>
        <taxon>Chromatiales</taxon>
        <taxon>Chromatiaceae</taxon>
        <taxon>Candidatus Nitrosoglobus</taxon>
    </lineage>
</organism>
<dbReference type="GO" id="GO:0016787">
    <property type="term" value="F:hydrolase activity"/>
    <property type="evidence" value="ECO:0007669"/>
    <property type="project" value="UniProtKB-KW"/>
</dbReference>
<sequence>MYDDFDPEGKRLPIKIDGSSNGEFTPRQITETERQINLEASKKASDLSKYLNQTRREFLKSACGAAATLLVMNNIYTRLGVTGGFFNIAQAAEVEPELAEKAVVGADLIVDMQTHCVQPYGSWVAGKDGELWVENLTKVFEQAPKCSGESANKDRFDCYSAQQLIKEVFLDSNTDIAVVSALWGAKGHNPTPTSYAAEVRNLVEVLGDRNRALIHGGVLPNEEGAIDFMDEQVEKYQIDAWKLYPQWGPQGVGFFLDDPKFGIPVIEKARKLGKKVICIHKGLPLPGLEYKYSSPEDMGRIAKMFPDVTFIVFHSGFENEIVEGPYNPNNPKGVDRLIKSHQENGFKANQGNLYAELGSVWRQKMRYPDQAAHLMGKLLKYFGEERICWGTDSLWYGSPQDQIQAFSSFEISEKFQEAYRYPALSKEAKAKIFAGNAIRIHDIKLNRLRHLQHDKIKKFRETYALSPNPSFETFGPKTAAQYESLWKHRGGYPI</sequence>
<evidence type="ECO:0000259" key="2">
    <source>
        <dbReference type="Pfam" id="PF04909"/>
    </source>
</evidence>
<evidence type="ECO:0000313" key="4">
    <source>
        <dbReference type="Proteomes" id="UP000243679"/>
    </source>
</evidence>
<protein>
    <submittedName>
        <fullName evidence="3">Amidohydrolase 2</fullName>
    </submittedName>
</protein>
<evidence type="ECO:0000313" key="3">
    <source>
        <dbReference type="EMBL" id="BAW79645.1"/>
    </source>
</evidence>
<feature type="domain" description="Amidohydrolase-related" evidence="2">
    <location>
        <begin position="191"/>
        <end position="440"/>
    </location>
</feature>
<dbReference type="SUPFAM" id="SSF51556">
    <property type="entry name" value="Metallo-dependent hydrolases"/>
    <property type="match status" value="1"/>
</dbReference>
<dbReference type="Pfam" id="PF04909">
    <property type="entry name" value="Amidohydro_2"/>
    <property type="match status" value="1"/>
</dbReference>
<dbReference type="PANTHER" id="PTHR42889:SF1">
    <property type="entry name" value="BLR3681 PROTEIN"/>
    <property type="match status" value="1"/>
</dbReference>
<keyword evidence="3" id="KW-0378">Hydrolase</keyword>
<dbReference type="Proteomes" id="UP000243679">
    <property type="component" value="Chromosome"/>
</dbReference>
<accession>A0A1Q2SKG5</accession>
<dbReference type="EMBL" id="AP014836">
    <property type="protein sequence ID" value="BAW79645.1"/>
    <property type="molecule type" value="Genomic_DNA"/>
</dbReference>
<dbReference type="PANTHER" id="PTHR42889">
    <property type="entry name" value="BLR3681 PROTEIN"/>
    <property type="match status" value="1"/>
</dbReference>
<name>A0A1Q2SKG5_9GAMM</name>
<evidence type="ECO:0000256" key="1">
    <source>
        <dbReference type="SAM" id="MobiDB-lite"/>
    </source>
</evidence>
<dbReference type="Gene3D" id="3.20.20.140">
    <property type="entry name" value="Metal-dependent hydrolases"/>
    <property type="match status" value="1"/>
</dbReference>
<gene>
    <name evidence="3" type="ORF">TAO_0275</name>
</gene>
<reference evidence="3 4" key="1">
    <citation type="journal article" date="2017" name="ISME J.">
        <title>An acid-tolerant ammonia-oxidizing ?-proteobacterium from soil.</title>
        <authorList>
            <person name="Hayatsu M."/>
            <person name="Tago K."/>
            <person name="Uchiyama I."/>
            <person name="Toyoda A."/>
            <person name="Wang Y."/>
            <person name="Shimomura Y."/>
            <person name="Okubo T."/>
            <person name="Kurisu F."/>
            <person name="Hirono Y."/>
            <person name="Nonaka K."/>
            <person name="Akiyama H."/>
            <person name="Itoh T."/>
            <person name="Takami H."/>
        </authorList>
    </citation>
    <scope>NUCLEOTIDE SEQUENCE [LARGE SCALE GENOMIC DNA]</scope>
    <source>
        <strain evidence="3 4">TAO100</strain>
    </source>
</reference>
<dbReference type="RefSeq" id="WP_096526276.1">
    <property type="nucleotide sequence ID" value="NZ_AP014836.1"/>
</dbReference>